<reference evidence="1 2" key="2">
    <citation type="submission" date="2019-01" db="EMBL/GenBank/DDBJ databases">
        <title>The decoding of complex shrimp genome reveals the adaptation for benthos swimmer, frequently molting mechanism and breeding impact on genome.</title>
        <authorList>
            <person name="Sun Y."/>
            <person name="Gao Y."/>
            <person name="Yu Y."/>
        </authorList>
    </citation>
    <scope>NUCLEOTIDE SEQUENCE [LARGE SCALE GENOMIC DNA]</scope>
    <source>
        <tissue evidence="1">Muscle</tissue>
    </source>
</reference>
<name>A0A3R7PUR4_PENVA</name>
<keyword evidence="2" id="KW-1185">Reference proteome</keyword>
<organism evidence="1 2">
    <name type="scientific">Penaeus vannamei</name>
    <name type="common">Whiteleg shrimp</name>
    <name type="synonym">Litopenaeus vannamei</name>
    <dbReference type="NCBI Taxonomy" id="6689"/>
    <lineage>
        <taxon>Eukaryota</taxon>
        <taxon>Metazoa</taxon>
        <taxon>Ecdysozoa</taxon>
        <taxon>Arthropoda</taxon>
        <taxon>Crustacea</taxon>
        <taxon>Multicrustacea</taxon>
        <taxon>Malacostraca</taxon>
        <taxon>Eumalacostraca</taxon>
        <taxon>Eucarida</taxon>
        <taxon>Decapoda</taxon>
        <taxon>Dendrobranchiata</taxon>
        <taxon>Penaeoidea</taxon>
        <taxon>Penaeidae</taxon>
        <taxon>Penaeus</taxon>
    </lineage>
</organism>
<comment type="caution">
    <text evidence="1">The sequence shown here is derived from an EMBL/GenBank/DDBJ whole genome shotgun (WGS) entry which is preliminary data.</text>
</comment>
<evidence type="ECO:0000313" key="2">
    <source>
        <dbReference type="Proteomes" id="UP000283509"/>
    </source>
</evidence>
<dbReference type="Proteomes" id="UP000283509">
    <property type="component" value="Unassembled WGS sequence"/>
</dbReference>
<evidence type="ECO:0000313" key="1">
    <source>
        <dbReference type="EMBL" id="ROT77630.1"/>
    </source>
</evidence>
<proteinExistence type="predicted"/>
<accession>A0A3R7PUR4</accession>
<dbReference type="OrthoDB" id="199913at2759"/>
<reference evidence="1 2" key="1">
    <citation type="submission" date="2018-04" db="EMBL/GenBank/DDBJ databases">
        <authorList>
            <person name="Zhang X."/>
            <person name="Yuan J."/>
            <person name="Li F."/>
            <person name="Xiang J."/>
        </authorList>
    </citation>
    <scope>NUCLEOTIDE SEQUENCE [LARGE SCALE GENOMIC DNA]</scope>
    <source>
        <tissue evidence="1">Muscle</tissue>
    </source>
</reference>
<protein>
    <submittedName>
        <fullName evidence="1">Uncharacterized protein</fullName>
    </submittedName>
</protein>
<gene>
    <name evidence="1" type="ORF">C7M84_003705</name>
</gene>
<sequence>MHVYLNTPALVFTPPDNICFNTLPEDNREGISGCRRRLDKRYLSPRPSSLSCLALAPSHTAAQESASRSVTTIEVNIMSQSVVLHALLNLVFSTNITQDTTFPPESQGDCHGVLGCFPVGVPPWVGPERPVSLPPLPPSRIAPTFCLHTPARPNCHVSARFKS</sequence>
<dbReference type="AlphaFoldDB" id="A0A3R7PUR4"/>
<dbReference type="EMBL" id="QCYY01001501">
    <property type="protein sequence ID" value="ROT77630.1"/>
    <property type="molecule type" value="Genomic_DNA"/>
</dbReference>